<dbReference type="Proteomes" id="UP000824120">
    <property type="component" value="Chromosome 9"/>
</dbReference>
<sequence>MNKFIAVFDDPIGCIHHGQYLNYLNYCKWEYEIHVINKLPINTPQLKVHCASKDDEIANKYVAINEDLHWSFCESFSLSTLYFCNFWWGPKNKSITVFDDVIFCIHHGLYENLLHYCKWEVRQDGFYLEMYNTTAGNNTYFMDHDMITPLNLSTTKACFLTNRFEVHVINNLPSNASLLKIHCASGDDDLGDHYLAVNQEFKWSFCQALAWTTLFFCHFWWDSKSKVFNVFDDPVHCVEDGLLPKITTQCAWVVKSDVYITNKLPSHSPKLTFHCASKNDDLGYHDLAINQ</sequence>
<keyword evidence="3 6" id="KW-0713">Self-incompatibility</keyword>
<dbReference type="GO" id="GO:0005576">
    <property type="term" value="C:extracellular region"/>
    <property type="evidence" value="ECO:0007669"/>
    <property type="project" value="UniProtKB-SubCell"/>
</dbReference>
<dbReference type="AlphaFoldDB" id="A0A9J5XJ79"/>
<evidence type="ECO:0000256" key="6">
    <source>
        <dbReference type="RuleBase" id="RU367044"/>
    </source>
</evidence>
<protein>
    <recommendedName>
        <fullName evidence="6">S-protein homolog</fullName>
    </recommendedName>
</protein>
<comment type="subcellular location">
    <subcellularLocation>
        <location evidence="1 6">Secreted</location>
    </subcellularLocation>
</comment>
<reference evidence="7 8" key="1">
    <citation type="submission" date="2020-09" db="EMBL/GenBank/DDBJ databases">
        <title>De no assembly of potato wild relative species, Solanum commersonii.</title>
        <authorList>
            <person name="Cho K."/>
        </authorList>
    </citation>
    <scope>NUCLEOTIDE SEQUENCE [LARGE SCALE GENOMIC DNA]</scope>
    <source>
        <strain evidence="7">LZ3.2</strain>
        <tissue evidence="7">Leaf</tissue>
    </source>
</reference>
<dbReference type="EMBL" id="JACXVP010000009">
    <property type="protein sequence ID" value="KAG5588363.1"/>
    <property type="molecule type" value="Genomic_DNA"/>
</dbReference>
<dbReference type="PANTHER" id="PTHR31232:SF165">
    <property type="entry name" value="S-PROTEIN HOMOLOG"/>
    <property type="match status" value="1"/>
</dbReference>
<evidence type="ECO:0000256" key="4">
    <source>
        <dbReference type="ARBA" id="ARBA00022525"/>
    </source>
</evidence>
<gene>
    <name evidence="7" type="ORF">H5410_048797</name>
</gene>
<evidence type="ECO:0000313" key="7">
    <source>
        <dbReference type="EMBL" id="KAG5588363.1"/>
    </source>
</evidence>
<proteinExistence type="inferred from homology"/>
<evidence type="ECO:0000256" key="5">
    <source>
        <dbReference type="ARBA" id="ARBA00022729"/>
    </source>
</evidence>
<keyword evidence="5" id="KW-0732">Signal</keyword>
<evidence type="ECO:0000256" key="2">
    <source>
        <dbReference type="ARBA" id="ARBA00005581"/>
    </source>
</evidence>
<organism evidence="7 8">
    <name type="scientific">Solanum commersonii</name>
    <name type="common">Commerson's wild potato</name>
    <name type="synonym">Commerson's nightshade</name>
    <dbReference type="NCBI Taxonomy" id="4109"/>
    <lineage>
        <taxon>Eukaryota</taxon>
        <taxon>Viridiplantae</taxon>
        <taxon>Streptophyta</taxon>
        <taxon>Embryophyta</taxon>
        <taxon>Tracheophyta</taxon>
        <taxon>Spermatophyta</taxon>
        <taxon>Magnoliopsida</taxon>
        <taxon>eudicotyledons</taxon>
        <taxon>Gunneridae</taxon>
        <taxon>Pentapetalae</taxon>
        <taxon>asterids</taxon>
        <taxon>lamiids</taxon>
        <taxon>Solanales</taxon>
        <taxon>Solanaceae</taxon>
        <taxon>Solanoideae</taxon>
        <taxon>Solaneae</taxon>
        <taxon>Solanum</taxon>
    </lineage>
</organism>
<keyword evidence="4 6" id="KW-0964">Secreted</keyword>
<comment type="similarity">
    <text evidence="2 6">Belongs to the plant self-incompatibility (S1) protein family.</text>
</comment>
<evidence type="ECO:0000256" key="1">
    <source>
        <dbReference type="ARBA" id="ARBA00004613"/>
    </source>
</evidence>
<dbReference type="InterPro" id="IPR010264">
    <property type="entry name" value="Self-incomp_S1"/>
</dbReference>
<keyword evidence="8" id="KW-1185">Reference proteome</keyword>
<comment type="caution">
    <text evidence="7">The sequence shown here is derived from an EMBL/GenBank/DDBJ whole genome shotgun (WGS) entry which is preliminary data.</text>
</comment>
<evidence type="ECO:0000256" key="3">
    <source>
        <dbReference type="ARBA" id="ARBA00022471"/>
    </source>
</evidence>
<dbReference type="PANTHER" id="PTHR31232">
    <property type="match status" value="1"/>
</dbReference>
<dbReference type="OrthoDB" id="1848419at2759"/>
<dbReference type="GO" id="GO:0060320">
    <property type="term" value="P:rejection of self pollen"/>
    <property type="evidence" value="ECO:0007669"/>
    <property type="project" value="UniProtKB-KW"/>
</dbReference>
<accession>A0A9J5XJ79</accession>
<evidence type="ECO:0000313" key="8">
    <source>
        <dbReference type="Proteomes" id="UP000824120"/>
    </source>
</evidence>
<feature type="non-terminal residue" evidence="7">
    <location>
        <position position="291"/>
    </location>
</feature>
<name>A0A9J5XJ79_SOLCO</name>
<dbReference type="Pfam" id="PF05938">
    <property type="entry name" value="Self-incomp_S1"/>
    <property type="match status" value="3"/>
</dbReference>